<proteinExistence type="predicted"/>
<organism evidence="1">
    <name type="scientific">Anguilla anguilla</name>
    <name type="common">European freshwater eel</name>
    <name type="synonym">Muraena anguilla</name>
    <dbReference type="NCBI Taxonomy" id="7936"/>
    <lineage>
        <taxon>Eukaryota</taxon>
        <taxon>Metazoa</taxon>
        <taxon>Chordata</taxon>
        <taxon>Craniata</taxon>
        <taxon>Vertebrata</taxon>
        <taxon>Euteleostomi</taxon>
        <taxon>Actinopterygii</taxon>
        <taxon>Neopterygii</taxon>
        <taxon>Teleostei</taxon>
        <taxon>Anguilliformes</taxon>
        <taxon>Anguillidae</taxon>
        <taxon>Anguilla</taxon>
    </lineage>
</organism>
<reference evidence="1" key="2">
    <citation type="journal article" date="2015" name="Fish Shellfish Immunol.">
        <title>Early steps in the European eel (Anguilla anguilla)-Vibrio vulnificus interaction in the gills: Role of the RtxA13 toxin.</title>
        <authorList>
            <person name="Callol A."/>
            <person name="Pajuelo D."/>
            <person name="Ebbesson L."/>
            <person name="Teles M."/>
            <person name="MacKenzie S."/>
            <person name="Amaro C."/>
        </authorList>
    </citation>
    <scope>NUCLEOTIDE SEQUENCE</scope>
</reference>
<accession>A0A0E9QAI9</accession>
<protein>
    <submittedName>
        <fullName evidence="1">Uncharacterized protein</fullName>
    </submittedName>
</protein>
<dbReference type="AlphaFoldDB" id="A0A0E9QAI9"/>
<name>A0A0E9QAI9_ANGAN</name>
<evidence type="ECO:0000313" key="1">
    <source>
        <dbReference type="EMBL" id="JAH13330.1"/>
    </source>
</evidence>
<dbReference type="EMBL" id="GBXM01095247">
    <property type="protein sequence ID" value="JAH13330.1"/>
    <property type="molecule type" value="Transcribed_RNA"/>
</dbReference>
<reference evidence="1" key="1">
    <citation type="submission" date="2014-11" db="EMBL/GenBank/DDBJ databases">
        <authorList>
            <person name="Amaro Gonzalez C."/>
        </authorList>
    </citation>
    <scope>NUCLEOTIDE SEQUENCE</scope>
</reference>
<sequence length="45" mass="5193">MAFSHMWPTGGFSMQAPHCRVTHATSQRHTVTPFIRKVFKNATYK</sequence>